<dbReference type="AlphaFoldDB" id="A0A5B9MR78"/>
<dbReference type="InterPro" id="IPR002789">
    <property type="entry name" value="HerA_central"/>
</dbReference>
<accession>A0A5B9MR78</accession>
<feature type="compositionally biased region" description="Basic residues" evidence="1">
    <location>
        <begin position="1031"/>
        <end position="1047"/>
    </location>
</feature>
<dbReference type="InterPro" id="IPR032689">
    <property type="entry name" value="TraG-D_C"/>
</dbReference>
<protein>
    <submittedName>
        <fullName evidence="5">AAA-like domain protein</fullName>
    </submittedName>
</protein>
<dbReference type="SUPFAM" id="SSF52540">
    <property type="entry name" value="P-loop containing nucleoside triphosphate hydrolases"/>
    <property type="match status" value="1"/>
</dbReference>
<dbReference type="KEGG" id="smam:Mal15_56150"/>
<feature type="transmembrane region" description="Helical" evidence="2">
    <location>
        <begin position="225"/>
        <end position="246"/>
    </location>
</feature>
<evidence type="ECO:0000313" key="5">
    <source>
        <dbReference type="EMBL" id="QEG01538.1"/>
    </source>
</evidence>
<feature type="region of interest" description="Disordered" evidence="1">
    <location>
        <begin position="969"/>
        <end position="1047"/>
    </location>
</feature>
<feature type="transmembrane region" description="Helical" evidence="2">
    <location>
        <begin position="294"/>
        <end position="312"/>
    </location>
</feature>
<feature type="domain" description="TraD/TraG TraM recognition site" evidence="4">
    <location>
        <begin position="810"/>
        <end position="909"/>
    </location>
</feature>
<feature type="transmembrane region" description="Helical" evidence="2">
    <location>
        <begin position="179"/>
        <end position="205"/>
    </location>
</feature>
<dbReference type="InterPro" id="IPR051162">
    <property type="entry name" value="T4SS_component"/>
</dbReference>
<gene>
    <name evidence="5" type="ORF">Mal15_56150</name>
</gene>
<evidence type="ECO:0000313" key="6">
    <source>
        <dbReference type="Proteomes" id="UP000321353"/>
    </source>
</evidence>
<dbReference type="InterPro" id="IPR027417">
    <property type="entry name" value="P-loop_NTPase"/>
</dbReference>
<evidence type="ECO:0000256" key="2">
    <source>
        <dbReference type="SAM" id="Phobius"/>
    </source>
</evidence>
<dbReference type="PANTHER" id="PTHR30121">
    <property type="entry name" value="UNCHARACTERIZED PROTEIN YJGR-RELATED"/>
    <property type="match status" value="1"/>
</dbReference>
<sequence>MLYDQFKRLIDRVPGLPQSLRQSFENPVQVERLPDTSGIQTEFPAYSESRAAAKKTIRRTLIVAVFICLLRSIPEHFLPIPWAYDLYGVLACLAAFTVTATLIGWPSKWWHYPLYFVALPALLLYILYLRSLFALLLLASAFTAIVADRFTKLTLYLGTTTPFPRDRARFVRSKWPSRLFSLNTIRGMEFYGLIVLVLVAAPFIVDGLDTAANPEGGSLHFAASLATLGVIVLLPVAVELLAAVFYGRRPLRVTLAWRAFKRSFVDWNCYNSREVAAPGILRSPVGHATSRRKMLLGVIYLWAAALIPLVSYRHAMHERLAYARTSASVKQRTDDEQARQAQEKRLREFIRPPDFASRQAEFKKQLALEREFDSWSGDLDAIPTLAHDLEPFQLKLLERLPQENRRQQVREMLGLIDAPLRVPMSTQPHDPAPEEQVAKSAAQDRPIFLLFSKIEHPYENDVTNFGKPQAREGFVFAQIFLILGLEQAIMLLLAFSFPIAFLYAASVRVAANLREQLEAHPDTILSFGNWNRLVDDVVKSGDETEQKSLLLGTNVSDGSPIMVPRSVFEEHAHILGDSGSGKTSLGISLILNQLIRQQDCSIVVIDLKGDDSALFSGTRMDAESAGKPFRWFTNELGKSSYAFNPFTQEYFDGLSLYQKTDVITAALGLQYGTDYGRGFYADANADYLYRTLQAHRHIRSFKQLAEILPTGIDVPYAAEVRKNASHLVSISQRLASTEALNVIDNDEYPKSVIDHQIDFADVFRRPQVIYLQLPSSLGTASSAEIARIALYSMIGSARQTPDAKRVQTFVFIDEFQRLVANNLELLMQTARSMKMGLILANQSIYDLKKPGIDLMPTVRTNTRYKQVFAASNIEDLRELVEVSGEALVHTRSYGQKVGMAGPFGGGILNLNQSESTTPRLRTNDVLLATDAEDQSIVQIRRGAGYAQYGGFPFIMRSKFHISADEYSHRKEQSWPEPSDETVVGTEVELSSPLDQFDPVKPLPDSPPDSPASSSGAKEITEDQFKSAKPTSTKRKKKQTKKPPRSSN</sequence>
<organism evidence="5 6">
    <name type="scientific">Stieleria maiorica</name>
    <dbReference type="NCBI Taxonomy" id="2795974"/>
    <lineage>
        <taxon>Bacteria</taxon>
        <taxon>Pseudomonadati</taxon>
        <taxon>Planctomycetota</taxon>
        <taxon>Planctomycetia</taxon>
        <taxon>Pirellulales</taxon>
        <taxon>Pirellulaceae</taxon>
        <taxon>Stieleria</taxon>
    </lineage>
</organism>
<proteinExistence type="predicted"/>
<feature type="domain" description="Helicase HerA central" evidence="3">
    <location>
        <begin position="566"/>
        <end position="615"/>
    </location>
</feature>
<feature type="compositionally biased region" description="Pro residues" evidence="1">
    <location>
        <begin position="1000"/>
        <end position="1009"/>
    </location>
</feature>
<dbReference type="Gene3D" id="3.40.50.300">
    <property type="entry name" value="P-loop containing nucleotide triphosphate hydrolases"/>
    <property type="match status" value="2"/>
</dbReference>
<keyword evidence="6" id="KW-1185">Reference proteome</keyword>
<keyword evidence="2" id="KW-0472">Membrane</keyword>
<dbReference type="Proteomes" id="UP000321353">
    <property type="component" value="Chromosome"/>
</dbReference>
<dbReference type="Pfam" id="PF12696">
    <property type="entry name" value="TraG-D_C"/>
    <property type="match status" value="1"/>
</dbReference>
<evidence type="ECO:0000259" key="4">
    <source>
        <dbReference type="Pfam" id="PF12696"/>
    </source>
</evidence>
<keyword evidence="2" id="KW-1133">Transmembrane helix</keyword>
<evidence type="ECO:0000259" key="3">
    <source>
        <dbReference type="Pfam" id="PF01935"/>
    </source>
</evidence>
<reference evidence="5 6" key="1">
    <citation type="submission" date="2019-02" db="EMBL/GenBank/DDBJ databases">
        <title>Planctomycetal bacteria perform biofilm scaping via a novel small molecule.</title>
        <authorList>
            <person name="Jeske O."/>
            <person name="Boedeker C."/>
            <person name="Wiegand S."/>
            <person name="Breitling P."/>
            <person name="Kallscheuer N."/>
            <person name="Jogler M."/>
            <person name="Rohde M."/>
            <person name="Petersen J."/>
            <person name="Medema M.H."/>
            <person name="Surup F."/>
            <person name="Jogler C."/>
        </authorList>
    </citation>
    <scope>NUCLEOTIDE SEQUENCE [LARGE SCALE GENOMIC DNA]</scope>
    <source>
        <strain evidence="5 6">Mal15</strain>
    </source>
</reference>
<name>A0A5B9MR78_9BACT</name>
<keyword evidence="2" id="KW-0812">Transmembrane</keyword>
<dbReference type="PANTHER" id="PTHR30121:SF6">
    <property type="entry name" value="SLR6007 PROTEIN"/>
    <property type="match status" value="1"/>
</dbReference>
<dbReference type="Pfam" id="PF01935">
    <property type="entry name" value="DUF87"/>
    <property type="match status" value="1"/>
</dbReference>
<feature type="transmembrane region" description="Helical" evidence="2">
    <location>
        <begin position="86"/>
        <end position="105"/>
    </location>
</feature>
<dbReference type="EMBL" id="CP036264">
    <property type="protein sequence ID" value="QEG01538.1"/>
    <property type="molecule type" value="Genomic_DNA"/>
</dbReference>
<evidence type="ECO:0000256" key="1">
    <source>
        <dbReference type="SAM" id="MobiDB-lite"/>
    </source>
</evidence>